<evidence type="ECO:0000256" key="3">
    <source>
        <dbReference type="ARBA" id="ARBA00023172"/>
    </source>
</evidence>
<dbReference type="InterPro" id="IPR011010">
    <property type="entry name" value="DNA_brk_join_enz"/>
</dbReference>
<dbReference type="InterPro" id="IPR050090">
    <property type="entry name" value="Tyrosine_recombinase_XerCD"/>
</dbReference>
<dbReference type="PROSITE" id="PS51900">
    <property type="entry name" value="CB"/>
    <property type="match status" value="1"/>
</dbReference>
<dbReference type="PANTHER" id="PTHR30349">
    <property type="entry name" value="PHAGE INTEGRASE-RELATED"/>
    <property type="match status" value="1"/>
</dbReference>
<gene>
    <name evidence="7" type="ORF">AB2L27_20140</name>
</gene>
<reference evidence="7 8" key="1">
    <citation type="submission" date="2024-07" db="EMBL/GenBank/DDBJ databases">
        <authorList>
            <person name="Thanompreechachai J."/>
            <person name="Duangmal K."/>
        </authorList>
    </citation>
    <scope>NUCLEOTIDE SEQUENCE [LARGE SCALE GENOMIC DNA]</scope>
    <source>
        <strain evidence="7 8">LSe6-4</strain>
    </source>
</reference>
<dbReference type="Pfam" id="PF00589">
    <property type="entry name" value="Phage_integrase"/>
    <property type="match status" value="1"/>
</dbReference>
<dbReference type="RefSeq" id="WP_370443271.1">
    <property type="nucleotide sequence ID" value="NZ_JBGFTU010000058.1"/>
</dbReference>
<sequence>MKQPDRFLSWAQINADATGHRSELTDPMQAYLRQIATTLRSGSVRNSDTALRCFTQFLLQEHPQTTRLVDVRRAHIEDYKPWLATRTNQRGQPVSVNTRAHRLGNLRTFFTRIRDWDWPQAPPTVPILFGDLPRQDKPLPKALDDAAAAKFLRTAQTRPRLLERVVCEVLIRTGLRVGEFTQLRRDAVRQIGAGHWLHVPVGKLHDDRYIPLHPQLVDLIADYRDRFVDPAHPLLLPRENGKAMDRYSVTRVLNNVAAAAGLGHVHPHQMRHTLATQAINRGMSLEAIAALLGHHSMDMTLRYAKIANRTVADEYFAVTEKVEALYAARDSRDPDGENTALPASVAGPEMARLRREMHQRMLGNGFCTRPPALDCTFESVCETCTFFQTSIAFRPTLQAQHDHAAEHDQTG</sequence>
<keyword evidence="8" id="KW-1185">Reference proteome</keyword>
<dbReference type="Gene3D" id="1.10.443.10">
    <property type="entry name" value="Intergrase catalytic core"/>
    <property type="match status" value="1"/>
</dbReference>
<comment type="similarity">
    <text evidence="1">Belongs to the 'phage' integrase family.</text>
</comment>
<proteinExistence type="inferred from homology"/>
<evidence type="ECO:0000256" key="4">
    <source>
        <dbReference type="PROSITE-ProRule" id="PRU01248"/>
    </source>
</evidence>
<feature type="non-terminal residue" evidence="7">
    <location>
        <position position="411"/>
    </location>
</feature>
<dbReference type="PANTHER" id="PTHR30349:SF41">
    <property type="entry name" value="INTEGRASE_RECOMBINASE PROTEIN MJ0367-RELATED"/>
    <property type="match status" value="1"/>
</dbReference>
<dbReference type="InterPro" id="IPR025269">
    <property type="entry name" value="SAM-like_dom"/>
</dbReference>
<protein>
    <submittedName>
        <fullName evidence="7">Tyrosine-type recombinase/integrase</fullName>
    </submittedName>
</protein>
<dbReference type="InterPro" id="IPR013762">
    <property type="entry name" value="Integrase-like_cat_sf"/>
</dbReference>
<dbReference type="InterPro" id="IPR002104">
    <property type="entry name" value="Integrase_catalytic"/>
</dbReference>
<keyword evidence="3" id="KW-0233">DNA recombination</keyword>
<dbReference type="SUPFAM" id="SSF56349">
    <property type="entry name" value="DNA breaking-rejoining enzymes"/>
    <property type="match status" value="1"/>
</dbReference>
<feature type="domain" description="Core-binding (CB)" evidence="6">
    <location>
        <begin position="22"/>
        <end position="114"/>
    </location>
</feature>
<accession>A0ABV4H663</accession>
<evidence type="ECO:0000313" key="7">
    <source>
        <dbReference type="EMBL" id="MEZ0167066.1"/>
    </source>
</evidence>
<dbReference type="Proteomes" id="UP001565927">
    <property type="component" value="Unassembled WGS sequence"/>
</dbReference>
<evidence type="ECO:0000259" key="5">
    <source>
        <dbReference type="PROSITE" id="PS51898"/>
    </source>
</evidence>
<dbReference type="InterPro" id="IPR010998">
    <property type="entry name" value="Integrase_recombinase_N"/>
</dbReference>
<organism evidence="7 8">
    <name type="scientific">Kineococcus halophytocola</name>
    <dbReference type="NCBI Taxonomy" id="3234027"/>
    <lineage>
        <taxon>Bacteria</taxon>
        <taxon>Bacillati</taxon>
        <taxon>Actinomycetota</taxon>
        <taxon>Actinomycetes</taxon>
        <taxon>Kineosporiales</taxon>
        <taxon>Kineosporiaceae</taxon>
        <taxon>Kineococcus</taxon>
    </lineage>
</organism>
<comment type="caution">
    <text evidence="7">The sequence shown here is derived from an EMBL/GenBank/DDBJ whole genome shotgun (WGS) entry which is preliminary data.</text>
</comment>
<keyword evidence="2 4" id="KW-0238">DNA-binding</keyword>
<evidence type="ECO:0000256" key="2">
    <source>
        <dbReference type="ARBA" id="ARBA00023125"/>
    </source>
</evidence>
<dbReference type="PROSITE" id="PS51898">
    <property type="entry name" value="TYR_RECOMBINASE"/>
    <property type="match status" value="1"/>
</dbReference>
<evidence type="ECO:0000259" key="6">
    <source>
        <dbReference type="PROSITE" id="PS51900"/>
    </source>
</evidence>
<feature type="domain" description="Tyr recombinase" evidence="5">
    <location>
        <begin position="138"/>
        <end position="316"/>
    </location>
</feature>
<dbReference type="Gene3D" id="1.10.150.130">
    <property type="match status" value="1"/>
</dbReference>
<name>A0ABV4H663_9ACTN</name>
<dbReference type="EMBL" id="JBGFTU010000058">
    <property type="protein sequence ID" value="MEZ0167066.1"/>
    <property type="molecule type" value="Genomic_DNA"/>
</dbReference>
<dbReference type="Pfam" id="PF13102">
    <property type="entry name" value="Phage_int_SAM_5"/>
    <property type="match status" value="1"/>
</dbReference>
<evidence type="ECO:0000313" key="8">
    <source>
        <dbReference type="Proteomes" id="UP001565927"/>
    </source>
</evidence>
<dbReference type="InterPro" id="IPR044068">
    <property type="entry name" value="CB"/>
</dbReference>
<evidence type="ECO:0000256" key="1">
    <source>
        <dbReference type="ARBA" id="ARBA00008857"/>
    </source>
</evidence>